<dbReference type="EMBL" id="CP001661">
    <property type="protein sequence ID" value="ACT17781.1"/>
    <property type="molecule type" value="Genomic_DNA"/>
</dbReference>
<feature type="domain" description="DUF4140" evidence="4">
    <location>
        <begin position="36"/>
        <end position="135"/>
    </location>
</feature>
<dbReference type="AlphaFoldDB" id="C6E6E0"/>
<dbReference type="Pfam" id="PF13598">
    <property type="entry name" value="DUF4139"/>
    <property type="match status" value="1"/>
</dbReference>
<evidence type="ECO:0000259" key="4">
    <source>
        <dbReference type="Pfam" id="PF13600"/>
    </source>
</evidence>
<evidence type="ECO:0000256" key="1">
    <source>
        <dbReference type="SAM" id="Coils"/>
    </source>
</evidence>
<dbReference type="InterPro" id="IPR037291">
    <property type="entry name" value="DUF4139"/>
</dbReference>
<proteinExistence type="predicted"/>
<dbReference type="Gene3D" id="2.60.40.2960">
    <property type="match status" value="1"/>
</dbReference>
<dbReference type="STRING" id="443144.GM21_1727"/>
<gene>
    <name evidence="5" type="ordered locus">GM21_1727</name>
</gene>
<name>C6E6E0_GEOSM</name>
<accession>C6E6E0</accession>
<organism evidence="5">
    <name type="scientific">Geobacter sp. (strain M21)</name>
    <dbReference type="NCBI Taxonomy" id="443144"/>
    <lineage>
        <taxon>Bacteria</taxon>
        <taxon>Pseudomonadati</taxon>
        <taxon>Thermodesulfobacteriota</taxon>
        <taxon>Desulfuromonadia</taxon>
        <taxon>Geobacterales</taxon>
        <taxon>Geobacteraceae</taxon>
        <taxon>Geobacter</taxon>
    </lineage>
</organism>
<protein>
    <recommendedName>
        <fullName evidence="6">Mucoidy inhibitor MuiA family protein</fullName>
    </recommendedName>
</protein>
<dbReference type="NCBIfam" id="TIGR02231">
    <property type="entry name" value="mucoidy inhibitor MuiA family protein"/>
    <property type="match status" value="1"/>
</dbReference>
<dbReference type="PANTHER" id="PTHR31005">
    <property type="entry name" value="DUF4139 DOMAIN-CONTAINING PROTEIN"/>
    <property type="match status" value="1"/>
</dbReference>
<dbReference type="PANTHER" id="PTHR31005:SF8">
    <property type="entry name" value="DUF4139 DOMAIN-CONTAINING PROTEIN"/>
    <property type="match status" value="1"/>
</dbReference>
<feature type="domain" description="DUF4139" evidence="3">
    <location>
        <begin position="227"/>
        <end position="543"/>
    </location>
</feature>
<evidence type="ECO:0000313" key="5">
    <source>
        <dbReference type="EMBL" id="ACT17781.1"/>
    </source>
</evidence>
<evidence type="ECO:0000259" key="3">
    <source>
        <dbReference type="Pfam" id="PF13598"/>
    </source>
</evidence>
<dbReference type="InterPro" id="IPR025554">
    <property type="entry name" value="DUF4140"/>
</dbReference>
<feature type="signal peptide" evidence="2">
    <location>
        <begin position="1"/>
        <end position="22"/>
    </location>
</feature>
<keyword evidence="2" id="KW-0732">Signal</keyword>
<dbReference type="Pfam" id="PF13600">
    <property type="entry name" value="DUF4140"/>
    <property type="match status" value="1"/>
</dbReference>
<evidence type="ECO:0008006" key="6">
    <source>
        <dbReference type="Google" id="ProtNLM"/>
    </source>
</evidence>
<dbReference type="HOGENOM" id="CLU_010457_2_0_7"/>
<dbReference type="InterPro" id="IPR011935">
    <property type="entry name" value="CHP02231"/>
</dbReference>
<sequence>MKTRTICSCLLLVLCSPFALSAQTTSLEAGSAIRSVTVFSDRAQVTRKATLSLKAGTNLVSFDNLPQVLDEDSLRAVGKGTAPARIAGITVKRVFLDRARDQRVRELEDEIATLTRQVESIEAKRKALASQRAFIDSIRVGWSERISKELSAGKPTSAELGEAVRFVGDNVGKVEQQLYEAEAAKKPLNEKIAALRKELEQNLAHRHREVKSAQVAIEAERDLKFDLDLSYLVSQATWEPLYDVRLGPDGKEAELVYRAQVAQKTGENWPGVKLSLSTAAPEVGGGAPELSPWHISFYEPRPMTYAGRAMKEMAPPALAPMAAGAYPLDAREDRVEQAQPLTSDVAQGQTSVLFQVVQPVDVPADGTRAGSIIASEKVPVSAEYLTVPKLSPRVYLKSKVRNKTPYPLLAGEANIFNDATFVGKSRLKAVSSGEEFDLYFGSDDQVKVKREAARVAKKAGLISGNNVTYHVVIELENFKKREVAVTLLDQQPLPSNAEIKVKLEDAEPRPSSTKEDGTLEWKLNLAPGEKKKISYDIVIEYPKGRELAGIE</sequence>
<evidence type="ECO:0000256" key="2">
    <source>
        <dbReference type="SAM" id="SignalP"/>
    </source>
</evidence>
<dbReference type="KEGG" id="gem:GM21_1727"/>
<keyword evidence="1" id="KW-0175">Coiled coil</keyword>
<feature type="coiled-coil region" evidence="1">
    <location>
        <begin position="104"/>
        <end position="131"/>
    </location>
</feature>
<reference evidence="5" key="1">
    <citation type="submission" date="2009-07" db="EMBL/GenBank/DDBJ databases">
        <title>Complete sequence of Geobacter sp. M21.</title>
        <authorList>
            <consortium name="US DOE Joint Genome Institute"/>
            <person name="Lucas S."/>
            <person name="Copeland A."/>
            <person name="Lapidus A."/>
            <person name="Glavina del Rio T."/>
            <person name="Dalin E."/>
            <person name="Tice H."/>
            <person name="Bruce D."/>
            <person name="Goodwin L."/>
            <person name="Pitluck S."/>
            <person name="Saunders E."/>
            <person name="Brettin T."/>
            <person name="Detter J.C."/>
            <person name="Han C."/>
            <person name="Larimer F."/>
            <person name="Land M."/>
            <person name="Hauser L."/>
            <person name="Kyrpides N."/>
            <person name="Ovchinnikova G."/>
            <person name="Lovley D."/>
        </authorList>
    </citation>
    <scope>NUCLEOTIDE SEQUENCE [LARGE SCALE GENOMIC DNA]</scope>
    <source>
        <strain evidence="5">M21</strain>
    </source>
</reference>
<dbReference type="eggNOG" id="COG5316">
    <property type="taxonomic scope" value="Bacteria"/>
</dbReference>
<dbReference type="OrthoDB" id="9777444at2"/>
<feature type="chain" id="PRO_5002964605" description="Mucoidy inhibitor MuiA family protein" evidence="2">
    <location>
        <begin position="23"/>
        <end position="551"/>
    </location>
</feature>
<dbReference type="Gene3D" id="6.10.140.920">
    <property type="match status" value="1"/>
</dbReference>